<protein>
    <submittedName>
        <fullName evidence="2">Uncharacterized protein</fullName>
    </submittedName>
</protein>
<dbReference type="EMBL" id="JALIEB010000053">
    <property type="protein sequence ID" value="MCV3274445.1"/>
    <property type="molecule type" value="Genomic_DNA"/>
</dbReference>
<evidence type="ECO:0000313" key="3">
    <source>
        <dbReference type="Proteomes" id="UP001208690"/>
    </source>
</evidence>
<reference evidence="2 3" key="1">
    <citation type="submission" date="2022-04" db="EMBL/GenBank/DDBJ databases">
        <title>Roseobacter sp. WL0113 is a bacterium isolated from neritic sediment.</title>
        <authorList>
            <person name="Wang L."/>
            <person name="He W."/>
            <person name="Zhang D.-F."/>
        </authorList>
    </citation>
    <scope>NUCLEOTIDE SEQUENCE [LARGE SCALE GENOMIC DNA]</scope>
    <source>
        <strain evidence="2 3">WL0113</strain>
    </source>
</reference>
<evidence type="ECO:0000313" key="2">
    <source>
        <dbReference type="EMBL" id="MCV3274445.1"/>
    </source>
</evidence>
<proteinExistence type="predicted"/>
<comment type="caution">
    <text evidence="2">The sequence shown here is derived from an EMBL/GenBank/DDBJ whole genome shotgun (WGS) entry which is preliminary data.</text>
</comment>
<dbReference type="Proteomes" id="UP001208690">
    <property type="component" value="Unassembled WGS sequence"/>
</dbReference>
<gene>
    <name evidence="2" type="ORF">MUB52_23730</name>
</gene>
<sequence length="78" mass="8464">LRFVAAVSASCSGDKSDKEESAGGFRCYGDCALRLQRWMSKVSDCVMTGCAIQLIFPIRLGQFGSHVTATGVMQPRFL</sequence>
<accession>A0ABT3BLK9</accession>
<name>A0ABT3BLK9_9RHOB</name>
<evidence type="ECO:0000256" key="1">
    <source>
        <dbReference type="SAM" id="MobiDB-lite"/>
    </source>
</evidence>
<dbReference type="RefSeq" id="WP_263846649.1">
    <property type="nucleotide sequence ID" value="NZ_JALIEB010000053.1"/>
</dbReference>
<organism evidence="2 3">
    <name type="scientific">Roseobacter sinensis</name>
    <dbReference type="NCBI Taxonomy" id="2931391"/>
    <lineage>
        <taxon>Bacteria</taxon>
        <taxon>Pseudomonadati</taxon>
        <taxon>Pseudomonadota</taxon>
        <taxon>Alphaproteobacteria</taxon>
        <taxon>Rhodobacterales</taxon>
        <taxon>Roseobacteraceae</taxon>
        <taxon>Roseobacter</taxon>
    </lineage>
</organism>
<keyword evidence="3" id="KW-1185">Reference proteome</keyword>
<feature type="non-terminal residue" evidence="2">
    <location>
        <position position="1"/>
    </location>
</feature>
<feature type="region of interest" description="Disordered" evidence="1">
    <location>
        <begin position="1"/>
        <end position="22"/>
    </location>
</feature>